<keyword evidence="2" id="KW-1185">Reference proteome</keyword>
<accession>A0A4P6XTN3</accession>
<reference evidence="2" key="1">
    <citation type="submission" date="2019-03" db="EMBL/GenBank/DDBJ databases">
        <title>Snf2 controls pulcherriminic acid biosynthesis and connects pigmentation and antifungal activity of the yeast Metschnikowia pulcherrima.</title>
        <authorList>
            <person name="Gore-Lloyd D."/>
            <person name="Sumann I."/>
            <person name="Brachmann A.O."/>
            <person name="Schneeberger K."/>
            <person name="Ortiz-Merino R.A."/>
            <person name="Moreno-Beltran M."/>
            <person name="Schlaefli M."/>
            <person name="Kirner P."/>
            <person name="Santos Kron A."/>
            <person name="Wolfe K.H."/>
            <person name="Piel J."/>
            <person name="Ahrens C.H."/>
            <person name="Henk D."/>
            <person name="Freimoser F.M."/>
        </authorList>
    </citation>
    <scope>NUCLEOTIDE SEQUENCE [LARGE SCALE GENOMIC DNA]</scope>
    <source>
        <strain evidence="2">APC 1.2</strain>
    </source>
</reference>
<dbReference type="Proteomes" id="UP000292447">
    <property type="component" value="Chromosome VII"/>
</dbReference>
<dbReference type="EMBL" id="CP034462">
    <property type="protein sequence ID" value="QBM90977.1"/>
    <property type="molecule type" value="Genomic_DNA"/>
</dbReference>
<evidence type="ECO:0000313" key="1">
    <source>
        <dbReference type="EMBL" id="QBM90977.1"/>
    </source>
</evidence>
<protein>
    <recommendedName>
        <fullName evidence="3">Proteasome assembly chaperone 4</fullName>
    </recommendedName>
</protein>
<dbReference type="AlphaFoldDB" id="A0A4P6XTN3"/>
<proteinExistence type="predicted"/>
<sequence>MQTSSISVGNNDYDLAVHVAAPLTSKTPILIYLTQHGHGSIGSYIYTIGKGTDTYSSVLQQGEDAGVQDLAVNLGRVISRKYSCPSYVCMSGYFSPFEYSELSREVLKACETGKA</sequence>
<evidence type="ECO:0000313" key="2">
    <source>
        <dbReference type="Proteomes" id="UP000292447"/>
    </source>
</evidence>
<evidence type="ECO:0008006" key="3">
    <source>
        <dbReference type="Google" id="ProtNLM"/>
    </source>
</evidence>
<name>A0A4P6XTN3_9ASCO</name>
<dbReference type="Pfam" id="PF10448">
    <property type="entry name" value="POC3_POC4"/>
    <property type="match status" value="1"/>
</dbReference>
<dbReference type="Gene3D" id="3.30.230.100">
    <property type="match status" value="1"/>
</dbReference>
<dbReference type="InterPro" id="IPR018854">
    <property type="entry name" value="Psome_chaperone_3/4"/>
</dbReference>
<organism evidence="1 2">
    <name type="scientific">Metschnikowia aff. pulcherrima</name>
    <dbReference type="NCBI Taxonomy" id="2163413"/>
    <lineage>
        <taxon>Eukaryota</taxon>
        <taxon>Fungi</taxon>
        <taxon>Dikarya</taxon>
        <taxon>Ascomycota</taxon>
        <taxon>Saccharomycotina</taxon>
        <taxon>Pichiomycetes</taxon>
        <taxon>Metschnikowiaceae</taxon>
        <taxon>Metschnikowia</taxon>
    </lineage>
</organism>
<gene>
    <name evidence="1" type="ORF">METSCH_G00170</name>
</gene>